<evidence type="ECO:0008006" key="4">
    <source>
        <dbReference type="Google" id="ProtNLM"/>
    </source>
</evidence>
<evidence type="ECO:0000313" key="3">
    <source>
        <dbReference type="Proteomes" id="UP000289152"/>
    </source>
</evidence>
<sequence>MSEMDFRKISKEFPPSILTLLQTEYILLDTLIRKSKDQHKSQIFFSRLLAVRRYSKLVLYSLLDRLPSQTSSSSTLKQDQHLPSRVSPNNIYHVASPFGTPDKRSDDKISKDLQHLKILIDKLIQALFTATQSSQQIVQLRYFLPLHTVLISMYARLFTICTSIDIWLSPQLLTNIPTTEVDRKSQVMEVETYTDLGVQDVGEKIERQVSSSINVVPLSKMIRTEADRKEEKETVIDTIMVGERPFSNDLTEDNHQTNVQVQIKEAVGSPSMKSTTKKKRKRDVMDDIFGF</sequence>
<dbReference type="OrthoDB" id="2575638at2759"/>
<name>A0A4Q1BAN1_TREME</name>
<organism evidence="2 3">
    <name type="scientific">Tremella mesenterica</name>
    <name type="common">Jelly fungus</name>
    <dbReference type="NCBI Taxonomy" id="5217"/>
    <lineage>
        <taxon>Eukaryota</taxon>
        <taxon>Fungi</taxon>
        <taxon>Dikarya</taxon>
        <taxon>Basidiomycota</taxon>
        <taxon>Agaricomycotina</taxon>
        <taxon>Tremellomycetes</taxon>
        <taxon>Tremellales</taxon>
        <taxon>Tremellaceae</taxon>
        <taxon>Tremella</taxon>
    </lineage>
</organism>
<dbReference type="InParanoid" id="A0A4Q1BAN1"/>
<reference evidence="2 3" key="1">
    <citation type="submission" date="2016-06" db="EMBL/GenBank/DDBJ databases">
        <title>Evolution of pathogenesis and genome organization in the Tremellales.</title>
        <authorList>
            <person name="Cuomo C."/>
            <person name="Litvintseva A."/>
            <person name="Heitman J."/>
            <person name="Chen Y."/>
            <person name="Sun S."/>
            <person name="Springer D."/>
            <person name="Dromer F."/>
            <person name="Young S."/>
            <person name="Zeng Q."/>
            <person name="Chapman S."/>
            <person name="Gujja S."/>
            <person name="Saif S."/>
            <person name="Birren B."/>
        </authorList>
    </citation>
    <scope>NUCLEOTIDE SEQUENCE [LARGE SCALE GENOMIC DNA]</scope>
    <source>
        <strain evidence="2 3">ATCC 28783</strain>
    </source>
</reference>
<accession>A0A4Q1BAN1</accession>
<gene>
    <name evidence="2" type="ORF">M231_07664</name>
</gene>
<feature type="region of interest" description="Disordered" evidence="1">
    <location>
        <begin position="69"/>
        <end position="106"/>
    </location>
</feature>
<proteinExistence type="predicted"/>
<dbReference type="EMBL" id="SDIL01000160">
    <property type="protein sequence ID" value="RXK35077.1"/>
    <property type="molecule type" value="Genomic_DNA"/>
</dbReference>
<comment type="caution">
    <text evidence="2">The sequence shown here is derived from an EMBL/GenBank/DDBJ whole genome shotgun (WGS) entry which is preliminary data.</text>
</comment>
<dbReference type="Proteomes" id="UP000289152">
    <property type="component" value="Unassembled WGS sequence"/>
</dbReference>
<dbReference type="AlphaFoldDB" id="A0A4Q1BAN1"/>
<dbReference type="VEuPathDB" id="FungiDB:TREMEDRAFT_59361"/>
<keyword evidence="3" id="KW-1185">Reference proteome</keyword>
<protein>
    <recommendedName>
        <fullName evidence="4">Nucleolus and neural progenitor protein-like N-terminal domain-containing protein</fullName>
    </recommendedName>
</protein>
<evidence type="ECO:0000313" key="2">
    <source>
        <dbReference type="EMBL" id="RXK35077.1"/>
    </source>
</evidence>
<evidence type="ECO:0000256" key="1">
    <source>
        <dbReference type="SAM" id="MobiDB-lite"/>
    </source>
</evidence>